<evidence type="ECO:0000256" key="29">
    <source>
        <dbReference type="PROSITE-ProRule" id="PRU00059"/>
    </source>
</evidence>
<evidence type="ECO:0000256" key="27">
    <source>
        <dbReference type="PIRSR" id="PIRSR001155-3"/>
    </source>
</evidence>
<feature type="signal peptide" evidence="31">
    <location>
        <begin position="1"/>
        <end position="18"/>
    </location>
</feature>
<dbReference type="PANTHER" id="PTHR24255">
    <property type="entry name" value="COMPLEMENT COMPONENT 1, S SUBCOMPONENT-RELATED"/>
    <property type="match status" value="1"/>
</dbReference>
<feature type="disulfide bond" evidence="26">
    <location>
        <begin position="251"/>
        <end position="269"/>
    </location>
</feature>
<comment type="caution">
    <text evidence="30">Lacks conserved residue(s) required for the propagation of feature annotation.</text>
</comment>
<dbReference type="SMART" id="SM00181">
    <property type="entry name" value="EGF"/>
    <property type="match status" value="1"/>
</dbReference>
<dbReference type="AlphaFoldDB" id="A0A3B4UC75"/>
<dbReference type="PROSITE" id="PS01187">
    <property type="entry name" value="EGF_CA"/>
    <property type="match status" value="1"/>
</dbReference>
<feature type="modified residue" description="(3R)-3-hydroxyasparagine" evidence="27">
    <location>
        <position position="165"/>
    </location>
</feature>
<feature type="binding site" evidence="28">
    <location>
        <position position="77"/>
    </location>
    <ligand>
        <name>Ca(2+)</name>
        <dbReference type="ChEBI" id="CHEBI:29108"/>
        <label>1</label>
    </ligand>
</feature>
<evidence type="ECO:0000256" key="20">
    <source>
        <dbReference type="ARBA" id="ARBA00023180"/>
    </source>
</evidence>
<evidence type="ECO:0000256" key="2">
    <source>
        <dbReference type="ARBA" id="ARBA00004241"/>
    </source>
</evidence>
<evidence type="ECO:0000256" key="13">
    <source>
        <dbReference type="ARBA" id="ARBA00022737"/>
    </source>
</evidence>
<keyword evidence="17" id="KW-0391">Immunity</keyword>
<evidence type="ECO:0000256" key="30">
    <source>
        <dbReference type="PROSITE-ProRule" id="PRU00302"/>
    </source>
</evidence>
<dbReference type="FunFam" id="2.10.70.10:FF:000016">
    <property type="entry name" value="Mannan-binding lectin serine protease 1"/>
    <property type="match status" value="1"/>
</dbReference>
<dbReference type="SMART" id="SM00179">
    <property type="entry name" value="EGF_CA"/>
    <property type="match status" value="1"/>
</dbReference>
<keyword evidence="13" id="KW-0677">Repeat</keyword>
<reference evidence="35" key="2">
    <citation type="submission" date="2025-09" db="UniProtKB">
        <authorList>
            <consortium name="Ensembl"/>
        </authorList>
    </citation>
    <scope>IDENTIFICATION</scope>
</reference>
<dbReference type="InterPro" id="IPR000742">
    <property type="entry name" value="EGF"/>
</dbReference>
<dbReference type="Pfam" id="PF00089">
    <property type="entry name" value="Trypsin"/>
    <property type="match status" value="1"/>
</dbReference>
<keyword evidence="5" id="KW-0964">Secreted</keyword>
<dbReference type="InterPro" id="IPR035914">
    <property type="entry name" value="Sperma_CUB_dom_sf"/>
</dbReference>
<sequence>MGWTHCIIWFLYVSVCECWPLPDSEPLMHGEVQSPQYPQPYPINLLEQRDLSVPEGYQIRLTFTHMDIEASAGCYYDSLTVLYDGKVLGKFCGHENSADGHHPGNQPIFSPGNRLTLIFQTDSNNPERHQNVGFSAQYQAIDIDECSAPAPVDGSSPLCDQICLNTLGSYLCSCHHGYELRSDQRTCVLSCGGGIFDEPEGHLFSPGYPNSPPHAVSCQYIISVESGFTVSLNFSDNFHIESVGTQQGPNCLHHWLQVTIQDKEPMKLCGAKSPGLIDTNSNTVKLDYHTDDEGLSNGWSLDYSTQRVQCPIPAKVVKGRVTPILTEYFYRDYIFVRCDQGYKLMTDGQEIESFSTMCQSNGQWHLPLPECHIIDCGEPESLLNGGVTFLSGFQNQYRSAVQYHCNEPFYSLLGGVNVSFTCEADRKWRSNHDAVISPMCLPVCGKPTALISSYERIIGGNDAPVNTIPWQVLLSVDGGRGGGMVIADHWIMTAAHVVANNNGTPASKDVVRIYMGLNEIQTLNVLPINAASVHVHPGYNNINNVNYNNDIALIKLEDPITFTSSVMPLCLPAEEDTYLTGTIGLVSGFGVTETADKRRVLTNKLKYLQVPVVEQGICSTSITAFRRTRPGVPNLTNNMFCAGVPEGGKDSCQGDSGGPYALYDNGRFWAAGIVSWGVDCGKKGTYGIYTKVTNYVDWIKKTMEEN</sequence>
<dbReference type="PROSITE" id="PS01186">
    <property type="entry name" value="EGF_2"/>
    <property type="match status" value="1"/>
</dbReference>
<keyword evidence="12 31" id="KW-0732">Signal</keyword>
<dbReference type="FunFam" id="2.40.10.10:FF:000068">
    <property type="entry name" value="transmembrane protease serine 2"/>
    <property type="match status" value="1"/>
</dbReference>
<dbReference type="PROSITE" id="PS50240">
    <property type="entry name" value="TRYPSIN_DOM"/>
    <property type="match status" value="1"/>
</dbReference>
<keyword evidence="14" id="KW-0378">Hydrolase</keyword>
<evidence type="ECO:0000256" key="3">
    <source>
        <dbReference type="ARBA" id="ARBA00004613"/>
    </source>
</evidence>
<dbReference type="InterPro" id="IPR018097">
    <property type="entry name" value="EGF_Ca-bd_CS"/>
</dbReference>
<dbReference type="Pfam" id="PF00084">
    <property type="entry name" value="Sushi"/>
    <property type="match status" value="2"/>
</dbReference>
<evidence type="ECO:0000256" key="12">
    <source>
        <dbReference type="ARBA" id="ARBA00022729"/>
    </source>
</evidence>
<dbReference type="CDD" id="cd00041">
    <property type="entry name" value="CUB"/>
    <property type="match status" value="2"/>
</dbReference>
<dbReference type="GO" id="GO:0005509">
    <property type="term" value="F:calcium ion binding"/>
    <property type="evidence" value="ECO:0007669"/>
    <property type="project" value="InterPro"/>
</dbReference>
<feature type="disulfide bond" evidence="26">
    <location>
        <begin position="146"/>
        <end position="163"/>
    </location>
</feature>
<dbReference type="InterPro" id="IPR001881">
    <property type="entry name" value="EGF-like_Ca-bd_dom"/>
</dbReference>
<feature type="binding site" evidence="28">
    <location>
        <position position="145"/>
    </location>
    <ligand>
        <name>Ca(2+)</name>
        <dbReference type="ChEBI" id="CHEBI:29108"/>
        <label>2</label>
    </ligand>
</feature>
<dbReference type="PROSITE" id="PS50923">
    <property type="entry name" value="SUSHI"/>
    <property type="match status" value="2"/>
</dbReference>
<dbReference type="PROSITE" id="PS01180">
    <property type="entry name" value="CUB"/>
    <property type="match status" value="2"/>
</dbReference>
<dbReference type="FunFam" id="2.10.25.10:FF:000059">
    <property type="entry name" value="Mannan-binding lectin serine protease 1"/>
    <property type="match status" value="1"/>
</dbReference>
<evidence type="ECO:0000256" key="7">
    <source>
        <dbReference type="ARBA" id="ARBA00022553"/>
    </source>
</evidence>
<keyword evidence="36" id="KW-1185">Reference proteome</keyword>
<evidence type="ECO:0000259" key="33">
    <source>
        <dbReference type="PROSITE" id="PS50240"/>
    </source>
</evidence>
<feature type="disulfide bond" evidence="26">
    <location>
        <begin position="159"/>
        <end position="172"/>
    </location>
</feature>
<evidence type="ECO:0000256" key="25">
    <source>
        <dbReference type="PIRSR" id="PIRSR001155-1"/>
    </source>
</evidence>
<evidence type="ECO:0000256" key="17">
    <source>
        <dbReference type="ARBA" id="ARBA00022859"/>
    </source>
</evidence>
<dbReference type="GO" id="GO:0006958">
    <property type="term" value="P:complement activation, classical pathway"/>
    <property type="evidence" value="ECO:0007669"/>
    <property type="project" value="UniProtKB-KW"/>
</dbReference>
<keyword evidence="28" id="KW-0106">Calcium</keyword>
<keyword evidence="21 27" id="KW-0379">Hydroxylation</keyword>
<dbReference type="FunFam" id="2.40.10.10:FF:000002">
    <property type="entry name" value="Transmembrane protease serine"/>
    <property type="match status" value="1"/>
</dbReference>
<dbReference type="GO" id="GO:0009986">
    <property type="term" value="C:cell surface"/>
    <property type="evidence" value="ECO:0007669"/>
    <property type="project" value="UniProtKB-SubCell"/>
</dbReference>
<evidence type="ECO:0000256" key="24">
    <source>
        <dbReference type="ARBA" id="ARBA00093536"/>
    </source>
</evidence>
<feature type="active site" description="Charge relay system" evidence="25">
    <location>
        <position position="496"/>
    </location>
</feature>
<dbReference type="GO" id="GO:0072562">
    <property type="term" value="C:blood microparticle"/>
    <property type="evidence" value="ECO:0007669"/>
    <property type="project" value="TreeGrafter"/>
</dbReference>
<keyword evidence="19 26" id="KW-1015">Disulfide bond</keyword>
<evidence type="ECO:0000313" key="35">
    <source>
        <dbReference type="Ensembl" id="ENSSDUP00000016274.1"/>
    </source>
</evidence>
<keyword evidence="20" id="KW-0325">Glycoprotein</keyword>
<dbReference type="Gene3D" id="2.40.10.10">
    <property type="entry name" value="Trypsin-like serine proteases"/>
    <property type="match status" value="1"/>
</dbReference>
<feature type="disulfide bond" evidence="26">
    <location>
        <begin position="338"/>
        <end position="371"/>
    </location>
</feature>
<evidence type="ECO:0000256" key="6">
    <source>
        <dbReference type="ARBA" id="ARBA00022536"/>
    </source>
</evidence>
<feature type="disulfide bond" evidence="26">
    <location>
        <begin position="310"/>
        <end position="358"/>
    </location>
</feature>
<keyword evidence="18" id="KW-0180">Complement pathway</keyword>
<feature type="disulfide bond" evidence="26">
    <location>
        <begin position="376"/>
        <end position="422"/>
    </location>
</feature>
<feature type="active site" description="Charge relay system" evidence="25">
    <location>
        <position position="656"/>
    </location>
</feature>
<comment type="subcellular location">
    <subcellularLocation>
        <location evidence="2">Cell surface</location>
    </subcellularLocation>
    <subcellularLocation>
        <location evidence="3">Secreted</location>
    </subcellularLocation>
</comment>
<keyword evidence="15" id="KW-0068">Autocatalytic cleavage</keyword>
<dbReference type="Pfam" id="PF14670">
    <property type="entry name" value="FXa_inhibition"/>
    <property type="match status" value="1"/>
</dbReference>
<reference evidence="35" key="1">
    <citation type="submission" date="2025-08" db="UniProtKB">
        <authorList>
            <consortium name="Ensembl"/>
        </authorList>
    </citation>
    <scope>IDENTIFICATION</scope>
</reference>
<feature type="disulfide bond" evidence="26">
    <location>
        <begin position="405"/>
        <end position="440"/>
    </location>
</feature>
<dbReference type="FunFam" id="2.60.120.290:FF:000012">
    <property type="entry name" value="mannan-binding lectin serine protease 1 isoform X1"/>
    <property type="match status" value="1"/>
</dbReference>
<feature type="disulfide bond" evidence="26">
    <location>
        <begin position="74"/>
        <end position="92"/>
    </location>
</feature>
<comment type="catalytic activity">
    <reaction evidence="1">
        <text>Selective cleavage of Lys(or Arg)-|-Ile bond in complement subcomponent C1s to form the active form of C1s (EC 3.4.21.42).</text>
        <dbReference type="EC" id="3.4.21.41"/>
    </reaction>
</comment>
<keyword evidence="11 28" id="KW-0479">Metal-binding</keyword>
<keyword evidence="10" id="KW-0645">Protease</keyword>
<evidence type="ECO:0000256" key="28">
    <source>
        <dbReference type="PIRSR" id="PIRSR001155-4"/>
    </source>
</evidence>
<dbReference type="SUPFAM" id="SSF50494">
    <property type="entry name" value="Trypsin-like serine proteases"/>
    <property type="match status" value="1"/>
</dbReference>
<feature type="binding site" evidence="28">
    <location>
        <position position="142"/>
    </location>
    <ligand>
        <name>Ca(2+)</name>
        <dbReference type="ChEBI" id="CHEBI:29108"/>
        <label>2</label>
    </ligand>
</feature>
<dbReference type="SUPFAM" id="SSF49854">
    <property type="entry name" value="Spermadhesin, CUB domain"/>
    <property type="match status" value="2"/>
</dbReference>
<dbReference type="PROSITE" id="PS00135">
    <property type="entry name" value="TRYPSIN_SER"/>
    <property type="match status" value="1"/>
</dbReference>
<evidence type="ECO:0000256" key="22">
    <source>
        <dbReference type="ARBA" id="ARBA00024195"/>
    </source>
</evidence>
<dbReference type="InterPro" id="IPR001254">
    <property type="entry name" value="Trypsin_dom"/>
</dbReference>
<dbReference type="Gene3D" id="2.10.25.10">
    <property type="entry name" value="Laminin"/>
    <property type="match status" value="1"/>
</dbReference>
<feature type="binding site" evidence="28">
    <location>
        <position position="291"/>
    </location>
    <ligand>
        <name>Ca(2+)</name>
        <dbReference type="ChEBI" id="CHEBI:29108"/>
        <label>3</label>
    </ligand>
</feature>
<keyword evidence="7" id="KW-0597">Phosphoprotein</keyword>
<evidence type="ECO:0000259" key="32">
    <source>
        <dbReference type="PROSITE" id="PS01180"/>
    </source>
</evidence>
<dbReference type="SMART" id="SM00042">
    <property type="entry name" value="CUB"/>
    <property type="match status" value="2"/>
</dbReference>
<name>A0A3B4UC75_SERDU</name>
<proteinExistence type="inferred from homology"/>
<evidence type="ECO:0000256" key="9">
    <source>
        <dbReference type="ARBA" id="ARBA00022659"/>
    </source>
</evidence>
<comment type="PTM">
    <text evidence="27">The iron and 2-oxoglutarate dependent 3-hydroxylation of aspartate and asparagine is (R) stereospecific within EGF domains.</text>
</comment>
<evidence type="ECO:0000256" key="16">
    <source>
        <dbReference type="ARBA" id="ARBA00022825"/>
    </source>
</evidence>
<evidence type="ECO:0000259" key="34">
    <source>
        <dbReference type="PROSITE" id="PS50923"/>
    </source>
</evidence>
<dbReference type="InterPro" id="IPR000436">
    <property type="entry name" value="Sushi_SCR_CCP_dom"/>
</dbReference>
<evidence type="ECO:0000256" key="5">
    <source>
        <dbReference type="ARBA" id="ARBA00022525"/>
    </source>
</evidence>
<dbReference type="Gene3D" id="2.60.120.290">
    <property type="entry name" value="Spermadhesin, CUB domain"/>
    <property type="match status" value="2"/>
</dbReference>
<dbReference type="Ensembl" id="ENSSDUT00000016576.1">
    <property type="protein sequence ID" value="ENSSDUP00000016274.1"/>
    <property type="gene ID" value="ENSSDUG00000011807.1"/>
</dbReference>
<dbReference type="InterPro" id="IPR035976">
    <property type="entry name" value="Sushi/SCR/CCP_sf"/>
</dbReference>
<evidence type="ECO:0000256" key="18">
    <source>
        <dbReference type="ARBA" id="ARBA00022875"/>
    </source>
</evidence>
<dbReference type="SMART" id="SM00020">
    <property type="entry name" value="Tryp_SPc"/>
    <property type="match status" value="1"/>
</dbReference>
<dbReference type="PANTHER" id="PTHR24255:SF25">
    <property type="entry name" value="COMPLEMENT C1R SUBCOMPONENT"/>
    <property type="match status" value="1"/>
</dbReference>
<evidence type="ECO:0000256" key="8">
    <source>
        <dbReference type="ARBA" id="ARBA00022588"/>
    </source>
</evidence>
<feature type="disulfide bond" evidence="26">
    <location>
        <begin position="174"/>
        <end position="187"/>
    </location>
</feature>
<dbReference type="CDD" id="cd00190">
    <property type="entry name" value="Tryp_SPc"/>
    <property type="match status" value="1"/>
</dbReference>
<dbReference type="InterPro" id="IPR001314">
    <property type="entry name" value="Peptidase_S1A"/>
</dbReference>
<feature type="domain" description="Sushi" evidence="34">
    <location>
        <begin position="374"/>
        <end position="442"/>
    </location>
</feature>
<dbReference type="Pfam" id="PF00431">
    <property type="entry name" value="CUB"/>
    <property type="match status" value="2"/>
</dbReference>
<evidence type="ECO:0000256" key="26">
    <source>
        <dbReference type="PIRSR" id="PIRSR001155-2"/>
    </source>
</evidence>
<feature type="chain" id="PRO_5017213620" description="complement subcomponent C1r" evidence="31">
    <location>
        <begin position="19"/>
        <end position="706"/>
    </location>
</feature>
<evidence type="ECO:0000256" key="31">
    <source>
        <dbReference type="SAM" id="SignalP"/>
    </source>
</evidence>
<feature type="binding site" evidence="28">
    <location>
        <position position="69"/>
    </location>
    <ligand>
        <name>Ca(2+)</name>
        <dbReference type="ChEBI" id="CHEBI:29108"/>
        <label>1</label>
    </ligand>
</feature>
<dbReference type="STRING" id="41447.ENSSDUP00000016274"/>
<evidence type="ECO:0000256" key="1">
    <source>
        <dbReference type="ARBA" id="ARBA00001057"/>
    </source>
</evidence>
<dbReference type="PRINTS" id="PR00722">
    <property type="entry name" value="CHYMOTRYPSIN"/>
</dbReference>
<dbReference type="SMART" id="SM00032">
    <property type="entry name" value="CCP"/>
    <property type="match status" value="2"/>
</dbReference>
<accession>A0A3B4UC75</accession>
<dbReference type="SUPFAM" id="SSF57535">
    <property type="entry name" value="Complement control module/SCR domain"/>
    <property type="match status" value="2"/>
</dbReference>
<evidence type="ECO:0000256" key="21">
    <source>
        <dbReference type="ARBA" id="ARBA00023278"/>
    </source>
</evidence>
<comment type="similarity">
    <text evidence="22">Belongs to the peptidase S1 family. CLIP subfamily.</text>
</comment>
<feature type="domain" description="Peptidase S1" evidence="33">
    <location>
        <begin position="457"/>
        <end position="704"/>
    </location>
</feature>
<evidence type="ECO:0000256" key="11">
    <source>
        <dbReference type="ARBA" id="ARBA00022723"/>
    </source>
</evidence>
<dbReference type="InterPro" id="IPR043504">
    <property type="entry name" value="Peptidase_S1_PA_chymotrypsin"/>
</dbReference>
<keyword evidence="16" id="KW-0720">Serine protease</keyword>
<protein>
    <recommendedName>
        <fullName evidence="4">complement subcomponent C1r</fullName>
        <ecNumber evidence="4">3.4.21.41</ecNumber>
    </recommendedName>
</protein>
<feature type="disulfide bond" evidence="26">
    <location>
        <begin position="652"/>
        <end position="680"/>
    </location>
</feature>
<evidence type="ECO:0000256" key="14">
    <source>
        <dbReference type="ARBA" id="ARBA00022801"/>
    </source>
</evidence>
<evidence type="ECO:0000256" key="15">
    <source>
        <dbReference type="ARBA" id="ARBA00022813"/>
    </source>
</evidence>
<dbReference type="SUPFAM" id="SSF57196">
    <property type="entry name" value="EGF/Laminin"/>
    <property type="match status" value="1"/>
</dbReference>
<keyword evidence="6" id="KW-0245">EGF-like domain</keyword>
<dbReference type="PIRSF" id="PIRSF001155">
    <property type="entry name" value="C1r_C1s_MASP"/>
    <property type="match status" value="1"/>
</dbReference>
<feature type="active site" description="Charge relay system" evidence="25">
    <location>
        <position position="550"/>
    </location>
</feature>
<keyword evidence="8" id="KW-0399">Innate immunity</keyword>
<evidence type="ECO:0000256" key="23">
    <source>
        <dbReference type="ARBA" id="ARBA00093383"/>
    </source>
</evidence>
<dbReference type="Gene3D" id="2.10.70.10">
    <property type="entry name" value="Complement Module, domain 1"/>
    <property type="match status" value="2"/>
</dbReference>
<comment type="subunit">
    <text evidence="24">Core component of the complement C1 complex, a calcium-dependent complex composed of 1 molecule of the C1Q subcomplex, 2 molecules of C1R and 2 molecules of C1S. The C1Q subcomplex is composed 18 subunits: 3 chains of C1QA, C1QB, and C1QC trimerize to form 6 collagen-like triple helices connected to six globular ligand-recognition modules. Within the C1 complex, C1R is a dimer of identical chains, each of which is activated by cleavage into two chains, heavy and light, connected by disulfide bonds.</text>
</comment>
<evidence type="ECO:0000313" key="36">
    <source>
        <dbReference type="Proteomes" id="UP000261420"/>
    </source>
</evidence>
<keyword evidence="9 30" id="KW-0768">Sushi</keyword>
<organism evidence="35 36">
    <name type="scientific">Seriola dumerili</name>
    <name type="common">Greater amberjack</name>
    <name type="synonym">Caranx dumerili</name>
    <dbReference type="NCBI Taxonomy" id="41447"/>
    <lineage>
        <taxon>Eukaryota</taxon>
        <taxon>Metazoa</taxon>
        <taxon>Chordata</taxon>
        <taxon>Craniata</taxon>
        <taxon>Vertebrata</taxon>
        <taxon>Euteleostomi</taxon>
        <taxon>Actinopterygii</taxon>
        <taxon>Neopterygii</taxon>
        <taxon>Teleostei</taxon>
        <taxon>Neoteleostei</taxon>
        <taxon>Acanthomorphata</taxon>
        <taxon>Carangaria</taxon>
        <taxon>Carangiformes</taxon>
        <taxon>Carangidae</taxon>
        <taxon>Seriola</taxon>
    </lineage>
</organism>
<comment type="function">
    <text evidence="23">Serine protease component of the complement C1 complex, a multiprotein complex that initiates the classical pathway of the complement system, a cascade of proteins that leads to phagocytosis and breakdown of pathogens and signaling that strengthens the adaptive immune system. C1R catalyzes the first enzymatic step in the classical complement pathway: it is activated by the C1Q subcomplex of the C1 complex, which associates with IgG or IgM immunoglobulins complexed with antigens to form antigen-antibody complexes on the surface of pathogens. Immunoglobulin-binding promotes the autocatalytic cleavage and activation of C1R. Activated C1R then cleaves and activates C1S, the second protease of the classical complement pathway. It is unclear if C1R activates C1S within single, strained C1 complexes or between neighboring C1 complexes on surfaces.</text>
</comment>
<feature type="disulfide bond" evidence="26">
    <location>
        <begin position="618"/>
        <end position="641"/>
    </location>
</feature>
<feature type="disulfide bond" description="Interchain (between heavy and light chains)" evidence="26">
    <location>
        <begin position="444"/>
        <end position="570"/>
    </location>
</feature>
<evidence type="ECO:0000256" key="19">
    <source>
        <dbReference type="ARBA" id="ARBA00023157"/>
    </source>
</evidence>
<dbReference type="InterPro" id="IPR024175">
    <property type="entry name" value="Pept_S1A_C1r/C1S/mannan-bd"/>
</dbReference>
<dbReference type="GO" id="GO:0031638">
    <property type="term" value="P:zymogen activation"/>
    <property type="evidence" value="ECO:0007669"/>
    <property type="project" value="TreeGrafter"/>
</dbReference>
<feature type="disulfide bond" evidence="26 29">
    <location>
        <begin position="191"/>
        <end position="218"/>
    </location>
</feature>
<dbReference type="InterPro" id="IPR033116">
    <property type="entry name" value="TRYPSIN_SER"/>
</dbReference>
<dbReference type="GeneTree" id="ENSGT00950000183084"/>
<evidence type="ECO:0000256" key="4">
    <source>
        <dbReference type="ARBA" id="ARBA00011907"/>
    </source>
</evidence>
<dbReference type="OMA" id="IEHSANC"/>
<evidence type="ECO:0000256" key="10">
    <source>
        <dbReference type="ARBA" id="ARBA00022670"/>
    </source>
</evidence>
<dbReference type="InterPro" id="IPR000859">
    <property type="entry name" value="CUB_dom"/>
</dbReference>
<dbReference type="EC" id="3.4.21.41" evidence="4"/>
<feature type="domain" description="Sushi" evidence="34">
    <location>
        <begin position="308"/>
        <end position="373"/>
    </location>
</feature>
<dbReference type="GO" id="GO:0045087">
    <property type="term" value="P:innate immune response"/>
    <property type="evidence" value="ECO:0007669"/>
    <property type="project" value="UniProtKB-KW"/>
</dbReference>
<feature type="binding site" evidence="28">
    <location>
        <position position="122"/>
    </location>
    <ligand>
        <name>Ca(2+)</name>
        <dbReference type="ChEBI" id="CHEBI:29108"/>
        <label>1</label>
    </ligand>
</feature>
<dbReference type="GO" id="GO:0004252">
    <property type="term" value="F:serine-type endopeptidase activity"/>
    <property type="evidence" value="ECO:0007669"/>
    <property type="project" value="UniProtKB-EC"/>
</dbReference>
<feature type="binding site" evidence="28">
    <location>
        <position position="165"/>
    </location>
    <ligand>
        <name>Ca(2+)</name>
        <dbReference type="ChEBI" id="CHEBI:29108"/>
        <label>2</label>
    </ligand>
</feature>
<dbReference type="CDD" id="cd00033">
    <property type="entry name" value="CCP"/>
    <property type="match status" value="1"/>
</dbReference>
<feature type="domain" description="CUB" evidence="32">
    <location>
        <begin position="18"/>
        <end position="141"/>
    </location>
</feature>
<dbReference type="InterPro" id="IPR009003">
    <property type="entry name" value="Peptidase_S1_PA"/>
</dbReference>
<feature type="binding site" evidence="28">
    <location>
        <position position="241"/>
    </location>
    <ligand>
        <name>Ca(2+)</name>
        <dbReference type="ChEBI" id="CHEBI:29108"/>
        <label>3</label>
    </ligand>
</feature>
<feature type="domain" description="CUB" evidence="32">
    <location>
        <begin position="191"/>
        <end position="306"/>
    </location>
</feature>
<dbReference type="Proteomes" id="UP000261420">
    <property type="component" value="Unplaced"/>
</dbReference>